<dbReference type="InterPro" id="IPR000749">
    <property type="entry name" value="ATP-guanido_PTrfase"/>
</dbReference>
<keyword evidence="4 7" id="KW-0418">Kinase</keyword>
<evidence type="ECO:0000259" key="9">
    <source>
        <dbReference type="PROSITE" id="PS51510"/>
    </source>
</evidence>
<evidence type="ECO:0000256" key="5">
    <source>
        <dbReference type="ARBA" id="ARBA00022840"/>
    </source>
</evidence>
<organism evidence="10 11">
    <name type="scientific">Durusdinium trenchii</name>
    <dbReference type="NCBI Taxonomy" id="1381693"/>
    <lineage>
        <taxon>Eukaryota</taxon>
        <taxon>Sar</taxon>
        <taxon>Alveolata</taxon>
        <taxon>Dinophyceae</taxon>
        <taxon>Suessiales</taxon>
        <taxon>Symbiodiniaceae</taxon>
        <taxon>Durusdinium</taxon>
    </lineage>
</organism>
<protein>
    <submittedName>
        <fullName evidence="10">Flagellar</fullName>
    </submittedName>
</protein>
<feature type="binding site" evidence="7">
    <location>
        <begin position="324"/>
        <end position="329"/>
    </location>
    <ligand>
        <name>ATP</name>
        <dbReference type="ChEBI" id="CHEBI:30616"/>
    </ligand>
</feature>
<dbReference type="SUPFAM" id="SSF48034">
    <property type="entry name" value="Guanido kinase N-terminal domain"/>
    <property type="match status" value="1"/>
</dbReference>
<keyword evidence="5 7" id="KW-0067">ATP-binding</keyword>
<reference evidence="10 11" key="1">
    <citation type="submission" date="2024-02" db="EMBL/GenBank/DDBJ databases">
        <authorList>
            <person name="Chen Y."/>
            <person name="Shah S."/>
            <person name="Dougan E. K."/>
            <person name="Thang M."/>
            <person name="Chan C."/>
        </authorList>
    </citation>
    <scope>NUCLEOTIDE SEQUENCE [LARGE SCALE GENOMIC DNA]</scope>
</reference>
<evidence type="ECO:0000256" key="1">
    <source>
        <dbReference type="ARBA" id="ARBA00006798"/>
    </source>
</evidence>
<dbReference type="SUPFAM" id="SSF55931">
    <property type="entry name" value="Glutamine synthetase/guanido kinase"/>
    <property type="match status" value="1"/>
</dbReference>
<dbReference type="InterPro" id="IPR036802">
    <property type="entry name" value="ATP-guanido_PTrfase_N_sf"/>
</dbReference>
<evidence type="ECO:0000256" key="3">
    <source>
        <dbReference type="ARBA" id="ARBA00022741"/>
    </source>
</evidence>
<feature type="binding site" evidence="7">
    <location>
        <begin position="517"/>
        <end position="521"/>
    </location>
    <ligand>
        <name>ATP</name>
        <dbReference type="ChEBI" id="CHEBI:30616"/>
    </ligand>
</feature>
<feature type="binding site" evidence="7">
    <location>
        <begin position="296"/>
        <end position="300"/>
    </location>
    <ligand>
        <name>ATP</name>
        <dbReference type="ChEBI" id="CHEBI:30616"/>
    </ligand>
</feature>
<evidence type="ECO:0000313" key="10">
    <source>
        <dbReference type="EMBL" id="CAK9092887.1"/>
    </source>
</evidence>
<dbReference type="Gene3D" id="1.10.135.10">
    <property type="entry name" value="ATP:guanido phosphotransferase, N-terminal domain"/>
    <property type="match status" value="1"/>
</dbReference>
<evidence type="ECO:0000259" key="8">
    <source>
        <dbReference type="PROSITE" id="PS51509"/>
    </source>
</evidence>
<feature type="domain" description="Phosphagen kinase C-terminal" evidence="9">
    <location>
        <begin position="514"/>
        <end position="542"/>
    </location>
</feature>
<keyword evidence="11" id="KW-1185">Reference proteome</keyword>
<dbReference type="Proteomes" id="UP001642464">
    <property type="component" value="Unassembled WGS sequence"/>
</dbReference>
<dbReference type="InterPro" id="IPR024747">
    <property type="entry name" value="Pyridox_Oxase-rel"/>
</dbReference>
<keyword evidence="2 7" id="KW-0808">Transferase</keyword>
<keyword evidence="10" id="KW-0969">Cilium</keyword>
<dbReference type="PANTHER" id="PTHR11547:SF38">
    <property type="entry name" value="ARGININE KINASE 1-RELATED"/>
    <property type="match status" value="1"/>
</dbReference>
<evidence type="ECO:0000313" key="11">
    <source>
        <dbReference type="Proteomes" id="UP001642464"/>
    </source>
</evidence>
<comment type="caution">
    <text evidence="10">The sequence shown here is derived from an EMBL/GenBank/DDBJ whole genome shotgun (WGS) entry which is preliminary data.</text>
</comment>
<feature type="domain" description="Phosphagen kinase C-terminal" evidence="9">
    <location>
        <begin position="256"/>
        <end position="370"/>
    </location>
</feature>
<dbReference type="Gene3D" id="3.30.590.10">
    <property type="entry name" value="Glutamine synthetase/guanido kinase, catalytic domain"/>
    <property type="match status" value="1"/>
</dbReference>
<dbReference type="InterPro" id="IPR012349">
    <property type="entry name" value="Split_barrel_FMN-bd"/>
</dbReference>
<keyword evidence="10" id="KW-0282">Flagellum</keyword>
<keyword evidence="10" id="KW-0966">Cell projection</keyword>
<proteinExistence type="inferred from homology"/>
<evidence type="ECO:0000256" key="2">
    <source>
        <dbReference type="ARBA" id="ARBA00022679"/>
    </source>
</evidence>
<evidence type="ECO:0000256" key="4">
    <source>
        <dbReference type="ARBA" id="ARBA00022777"/>
    </source>
</evidence>
<accession>A0ABP0R186</accession>
<dbReference type="PANTHER" id="PTHR11547">
    <property type="entry name" value="ARGININE OR CREATINE KINASE"/>
    <property type="match status" value="1"/>
</dbReference>
<comment type="similarity">
    <text evidence="1 6">Belongs to the ATP:guanido phosphotransferase family.</text>
</comment>
<dbReference type="InterPro" id="IPR014746">
    <property type="entry name" value="Gln_synth/guanido_kin_cat_dom"/>
</dbReference>
<dbReference type="Pfam" id="PF02807">
    <property type="entry name" value="ATP-gua_PtransN"/>
    <property type="match status" value="1"/>
</dbReference>
<gene>
    <name evidence="10" type="ORF">SCF082_LOCUS43710</name>
</gene>
<sequence length="542" mass="59170">MAYAQSQLTKLHRSVKRGSYDKELVAKILDAGVVAHVAFVDAEGHPKVSPMIYGRAGDALYLHGHLSAGLLRNGSIDVCFCMTLEDGLVLARSGMHSSMNYRCVMVHGKAEELEGDAKWKALDLIVDHSAGEGWASQLRPMTSAEVQSTRVLKLKLEDGKVSAKVRAEGANDDKEDIENLNLWAGIIPITRVYGPPVNNHDSSLRPPEQMLRYPKYRSGRPHCAKGTEGEGARRLVEVATIFGLGLALGLWSKFTRVFDTLNALEAALDSRGVGFAYNSRLGYLGSDPALLGTCMIASMAIRIPLLSQKQEFRTLCQQLKLQAQLCPCSDLGVPGVWEVQNSVRLGSSEVEQVNSVIEACCALLELEARLERGGQDLTDLTQSLNLEVATGEAKRPRPPEEVFGSGDAEFPGFSAETCPPEMPDLSRHHSVMAEILTADPTIYQQLKDLRTPLGVSFARCIKPGVDTVGHSFFKMIGAAAGDEYCYDVFAKLFDPIIARRQVRSQVVSGSPAPAVVSVQVSFERNISQLRFTPAMTLEERLQ</sequence>
<dbReference type="EMBL" id="CAXAMM010040394">
    <property type="protein sequence ID" value="CAK9092887.1"/>
    <property type="molecule type" value="Genomic_DNA"/>
</dbReference>
<dbReference type="Pfam" id="PF12900">
    <property type="entry name" value="Pyridox_ox_2"/>
    <property type="match status" value="1"/>
</dbReference>
<dbReference type="SUPFAM" id="SSF50475">
    <property type="entry name" value="FMN-binding split barrel"/>
    <property type="match status" value="1"/>
</dbReference>
<keyword evidence="3 7" id="KW-0547">Nucleotide-binding</keyword>
<dbReference type="PROSITE" id="PS51510">
    <property type="entry name" value="PHOSPHAGEN_KINASE_C"/>
    <property type="match status" value="2"/>
</dbReference>
<feature type="binding site" evidence="7">
    <location>
        <position position="256"/>
    </location>
    <ligand>
        <name>ATP</name>
        <dbReference type="ChEBI" id="CHEBI:30616"/>
    </ligand>
</feature>
<dbReference type="Pfam" id="PF00217">
    <property type="entry name" value="ATP-gua_Ptrans"/>
    <property type="match status" value="1"/>
</dbReference>
<feature type="non-terminal residue" evidence="10">
    <location>
        <position position="542"/>
    </location>
</feature>
<dbReference type="InterPro" id="IPR022414">
    <property type="entry name" value="ATP-guanido_PTrfase_cat"/>
</dbReference>
<comment type="caution">
    <text evidence="7">Lacks conserved residue(s) required for the propagation of feature annotation.</text>
</comment>
<feature type="domain" description="Phosphagen kinase N-terminal" evidence="8">
    <location>
        <begin position="414"/>
        <end position="502"/>
    </location>
</feature>
<name>A0ABP0R186_9DINO</name>
<dbReference type="Gene3D" id="2.30.110.10">
    <property type="entry name" value="Electron Transport, Fmn-binding Protein, Chain A"/>
    <property type="match status" value="1"/>
</dbReference>
<evidence type="ECO:0000256" key="7">
    <source>
        <dbReference type="PROSITE-ProRule" id="PRU00843"/>
    </source>
</evidence>
<dbReference type="InterPro" id="IPR022413">
    <property type="entry name" value="ATP-guanido_PTrfase_N"/>
</dbReference>
<dbReference type="PROSITE" id="PS51509">
    <property type="entry name" value="PHOSPHAGEN_KINASE_N"/>
    <property type="match status" value="1"/>
</dbReference>
<evidence type="ECO:0000256" key="6">
    <source>
        <dbReference type="PROSITE-ProRule" id="PRU00842"/>
    </source>
</evidence>